<keyword evidence="3" id="KW-1185">Reference proteome</keyword>
<evidence type="ECO:0000256" key="1">
    <source>
        <dbReference type="SAM" id="MobiDB-lite"/>
    </source>
</evidence>
<dbReference type="PANTHER" id="PTHR12096">
    <property type="entry name" value="NUCLEAR PROTEIN SKIP-RELATED"/>
    <property type="match status" value="1"/>
</dbReference>
<feature type="region of interest" description="Disordered" evidence="1">
    <location>
        <begin position="54"/>
        <end position="86"/>
    </location>
</feature>
<dbReference type="EMBL" id="JAQIZT010000006">
    <property type="protein sequence ID" value="KAJ6991754.1"/>
    <property type="molecule type" value="Genomic_DNA"/>
</dbReference>
<protein>
    <submittedName>
        <fullName evidence="2">Uncharacterized protein</fullName>
    </submittedName>
</protein>
<dbReference type="GO" id="GO:0005681">
    <property type="term" value="C:spliceosomal complex"/>
    <property type="evidence" value="ECO:0007669"/>
    <property type="project" value="InterPro"/>
</dbReference>
<accession>A0AAD6QK18</accession>
<dbReference type="Proteomes" id="UP001164929">
    <property type="component" value="Chromosome 6"/>
</dbReference>
<evidence type="ECO:0000313" key="2">
    <source>
        <dbReference type="EMBL" id="KAJ6991754.1"/>
    </source>
</evidence>
<comment type="caution">
    <text evidence="2">The sequence shown here is derived from an EMBL/GenBank/DDBJ whole genome shotgun (WGS) entry which is preliminary data.</text>
</comment>
<dbReference type="AlphaFoldDB" id="A0AAD6QK18"/>
<name>A0AAD6QK18_9ROSI</name>
<proteinExistence type="predicted"/>
<reference evidence="2" key="1">
    <citation type="journal article" date="2023" name="Mol. Ecol. Resour.">
        <title>Chromosome-level genome assembly of a triploid poplar Populus alba 'Berolinensis'.</title>
        <authorList>
            <person name="Chen S."/>
            <person name="Yu Y."/>
            <person name="Wang X."/>
            <person name="Wang S."/>
            <person name="Zhang T."/>
            <person name="Zhou Y."/>
            <person name="He R."/>
            <person name="Meng N."/>
            <person name="Wang Y."/>
            <person name="Liu W."/>
            <person name="Liu Z."/>
            <person name="Liu J."/>
            <person name="Guo Q."/>
            <person name="Huang H."/>
            <person name="Sederoff R.R."/>
            <person name="Wang G."/>
            <person name="Qu G."/>
            <person name="Chen S."/>
        </authorList>
    </citation>
    <scope>NUCLEOTIDE SEQUENCE</scope>
    <source>
        <strain evidence="2">SC-2020</strain>
    </source>
</reference>
<dbReference type="InterPro" id="IPR017862">
    <property type="entry name" value="SKI-int_prot_SKIP"/>
</dbReference>
<dbReference type="GO" id="GO:0000398">
    <property type="term" value="P:mRNA splicing, via spliceosome"/>
    <property type="evidence" value="ECO:0007669"/>
    <property type="project" value="InterPro"/>
</dbReference>
<gene>
    <name evidence="2" type="ORF">NC653_015174</name>
</gene>
<organism evidence="2 3">
    <name type="scientific">Populus alba x Populus x berolinensis</name>
    <dbReference type="NCBI Taxonomy" id="444605"/>
    <lineage>
        <taxon>Eukaryota</taxon>
        <taxon>Viridiplantae</taxon>
        <taxon>Streptophyta</taxon>
        <taxon>Embryophyta</taxon>
        <taxon>Tracheophyta</taxon>
        <taxon>Spermatophyta</taxon>
        <taxon>Magnoliopsida</taxon>
        <taxon>eudicotyledons</taxon>
        <taxon>Gunneridae</taxon>
        <taxon>Pentapetalae</taxon>
        <taxon>rosids</taxon>
        <taxon>fabids</taxon>
        <taxon>Malpighiales</taxon>
        <taxon>Salicaceae</taxon>
        <taxon>Saliceae</taxon>
        <taxon>Populus</taxon>
    </lineage>
</organism>
<sequence length="100" mass="11187">MLQWVRGARSQRDRDRDISEKVALGVMASTGAGNRQEKEVANMIKRLFNQRERNGNSGFAADESIQRVRQRPFHSSAHTFNSISAKEECGDADMYGGAVE</sequence>
<evidence type="ECO:0000313" key="3">
    <source>
        <dbReference type="Proteomes" id="UP001164929"/>
    </source>
</evidence>